<dbReference type="FunFam" id="3.40.50.2020:FF:000002">
    <property type="entry name" value="Ribose-phosphate pyrophosphokinase"/>
    <property type="match status" value="1"/>
</dbReference>
<comment type="pathway">
    <text evidence="9">Metabolic intermediate biosynthesis; 5-phospho-alpha-D-ribose 1-diphosphate biosynthesis; 5-phospho-alpha-D-ribose 1-diphosphate from D-ribose 5-phosphate (route I): step 1/1.</text>
</comment>
<dbReference type="UniPathway" id="UPA00087">
    <property type="reaction ID" value="UER00172"/>
</dbReference>
<keyword evidence="7 9" id="KW-0460">Magnesium</keyword>
<dbReference type="HAMAP" id="MF_00583_B">
    <property type="entry name" value="RibP_PPkinase_B"/>
    <property type="match status" value="1"/>
</dbReference>
<feature type="domain" description="Ribose-phosphate pyrophosphokinase N-terminal" evidence="10">
    <location>
        <begin position="6"/>
        <end position="124"/>
    </location>
</feature>
<keyword evidence="4 9" id="KW-0547">Nucleotide-binding</keyword>
<dbReference type="GO" id="GO:0016301">
    <property type="term" value="F:kinase activity"/>
    <property type="evidence" value="ECO:0007669"/>
    <property type="project" value="UniProtKB-KW"/>
</dbReference>
<dbReference type="GO" id="GO:0005524">
    <property type="term" value="F:ATP binding"/>
    <property type="evidence" value="ECO:0007669"/>
    <property type="project" value="UniProtKB-KW"/>
</dbReference>
<feature type="binding site" evidence="9">
    <location>
        <position position="134"/>
    </location>
    <ligand>
        <name>Mg(2+)</name>
        <dbReference type="ChEBI" id="CHEBI:18420"/>
    </ligand>
</feature>
<dbReference type="SUPFAM" id="SSF53271">
    <property type="entry name" value="PRTase-like"/>
    <property type="match status" value="1"/>
</dbReference>
<dbReference type="GO" id="GO:0004749">
    <property type="term" value="F:ribose phosphate diphosphokinase activity"/>
    <property type="evidence" value="ECO:0007669"/>
    <property type="project" value="UniProtKB-UniRule"/>
</dbReference>
<dbReference type="InterPro" id="IPR037515">
    <property type="entry name" value="Rib-P_diPkinase_bac"/>
</dbReference>
<feature type="binding site" evidence="9">
    <location>
        <begin position="39"/>
        <end position="41"/>
    </location>
    <ligand>
        <name>ATP</name>
        <dbReference type="ChEBI" id="CHEBI:30616"/>
    </ligand>
</feature>
<keyword evidence="3 9" id="KW-0545">Nucleotide biosynthesis</keyword>
<evidence type="ECO:0000259" key="10">
    <source>
        <dbReference type="Pfam" id="PF13793"/>
    </source>
</evidence>
<keyword evidence="5 9" id="KW-0418">Kinase</keyword>
<dbReference type="NCBIfam" id="NF002320">
    <property type="entry name" value="PRK01259.1"/>
    <property type="match status" value="1"/>
</dbReference>
<keyword evidence="1 9" id="KW-0808">Transferase</keyword>
<name>A0A0P0UTB7_9GAMM</name>
<dbReference type="PANTHER" id="PTHR10210">
    <property type="entry name" value="RIBOSE-PHOSPHATE DIPHOSPHOKINASE FAMILY MEMBER"/>
    <property type="match status" value="1"/>
</dbReference>
<feature type="active site" evidence="9">
    <location>
        <position position="197"/>
    </location>
</feature>
<dbReference type="AlphaFoldDB" id="A0A0P0UTB7"/>
<comment type="similarity">
    <text evidence="9">Belongs to the ribose-phosphate pyrophosphokinase family. Class I subfamily.</text>
</comment>
<dbReference type="NCBIfam" id="TIGR01251">
    <property type="entry name" value="ribP_PPkin"/>
    <property type="match status" value="1"/>
</dbReference>
<keyword evidence="6 9" id="KW-0067">ATP-binding</keyword>
<reference evidence="11 12" key="1">
    <citation type="journal article" date="2000" name="Mar. Ecol. Prog. Ser.">
        <title>Phylogenetic characterization of endosymbionts in three hydrothermal vent mussels: influence on host distributions.</title>
        <authorList>
            <person name="Fujiwara Y."/>
            <person name="Takai K."/>
            <person name="Uematsu K."/>
            <person name="Tsuchida S."/>
            <person name="Hunt J.C."/>
            <person name="Hashimoto J."/>
        </authorList>
    </citation>
    <scope>NUCLEOTIDE SEQUENCE [LARGE SCALE GENOMIC DNA]</scope>
    <source>
        <strain evidence="11 12">Myojin Knoll</strain>
    </source>
</reference>
<evidence type="ECO:0000256" key="1">
    <source>
        <dbReference type="ARBA" id="ARBA00022679"/>
    </source>
</evidence>
<feature type="binding site" evidence="9">
    <location>
        <position position="199"/>
    </location>
    <ligand>
        <name>D-ribose 5-phosphate</name>
        <dbReference type="ChEBI" id="CHEBI:78346"/>
    </ligand>
</feature>
<evidence type="ECO:0000256" key="3">
    <source>
        <dbReference type="ARBA" id="ARBA00022727"/>
    </source>
</evidence>
<reference evidence="11 12" key="2">
    <citation type="journal article" date="2016" name="ISME J.">
        <title>Heterogeneous composition of key metabolic gene clusters in a vent mussel symbiont population.</title>
        <authorList>
            <person name="Ikuta T."/>
            <person name="Takaki Y."/>
            <person name="Nagai Y."/>
            <person name="Shimamura S."/>
            <person name="Tsuda M."/>
            <person name="Kawagucci S."/>
            <person name="Aoki Y."/>
            <person name="Inoue K."/>
            <person name="Teruya M."/>
            <person name="Satou K."/>
            <person name="Teruya K."/>
            <person name="Shimoji M."/>
            <person name="Tamotsu H."/>
            <person name="Hirano T."/>
            <person name="Maruyama T."/>
            <person name="Yoshida T."/>
        </authorList>
    </citation>
    <scope>NUCLEOTIDE SEQUENCE [LARGE SCALE GENOMIC DNA]</scope>
    <source>
        <strain evidence="11 12">Myojin Knoll</strain>
    </source>
</reference>
<dbReference type="Proteomes" id="UP000067399">
    <property type="component" value="Chromosome"/>
</dbReference>
<dbReference type="STRING" id="1303921.BSEPE_1362"/>
<keyword evidence="12" id="KW-1185">Reference proteome</keyword>
<evidence type="ECO:0000256" key="9">
    <source>
        <dbReference type="HAMAP-Rule" id="MF_00583"/>
    </source>
</evidence>
<feature type="binding site" evidence="9">
    <location>
        <position position="223"/>
    </location>
    <ligand>
        <name>D-ribose 5-phosphate</name>
        <dbReference type="ChEBI" id="CHEBI:78346"/>
    </ligand>
</feature>
<comment type="subunit">
    <text evidence="9">Homohexamer.</text>
</comment>
<dbReference type="GO" id="GO:0002189">
    <property type="term" value="C:ribose phosphate diphosphokinase complex"/>
    <property type="evidence" value="ECO:0007669"/>
    <property type="project" value="TreeGrafter"/>
</dbReference>
<dbReference type="GO" id="GO:0005737">
    <property type="term" value="C:cytoplasm"/>
    <property type="evidence" value="ECO:0007669"/>
    <property type="project" value="UniProtKB-SubCell"/>
</dbReference>
<dbReference type="OrthoDB" id="9777067at2"/>
<dbReference type="GO" id="GO:0006164">
    <property type="term" value="P:purine nucleotide biosynthetic process"/>
    <property type="evidence" value="ECO:0007669"/>
    <property type="project" value="TreeGrafter"/>
</dbReference>
<evidence type="ECO:0000256" key="4">
    <source>
        <dbReference type="ARBA" id="ARBA00022741"/>
    </source>
</evidence>
<sequence>MSLDKIKIFSGNANPQLSGEIISNLNVIQGKALVSKFSDGEARVEILENVRGCDVFVLQPTCGPSPAETLMELLVIVDALKRSSASRITAVVPYLGYSRQDRRSRLTRVPITAKLAAKMIEAAGVDRILTVDLHADQIQGFFNIPIDNIYAQPVLIEDILAQNYKDIVVVSPDVGGVVRARAAAKRLNDADLAIIDKRRPEANVVEVMNVIGKVKGRTCVLIDDMVDTAGTLCQAAAILKERGAKKVVAYATHAVLSGKAIVNINNSELDELVATNTIPLSAPATNCKKIRQLSLAPKLAEVIKRISEEQSISTIFSDAK</sequence>
<keyword evidence="9" id="KW-0963">Cytoplasm</keyword>
<dbReference type="InterPro" id="IPR029099">
    <property type="entry name" value="Pribosyltran_N"/>
</dbReference>
<proteinExistence type="inferred from homology"/>
<evidence type="ECO:0000313" key="11">
    <source>
        <dbReference type="EMBL" id="BAS68345.1"/>
    </source>
</evidence>
<dbReference type="InterPro" id="IPR000836">
    <property type="entry name" value="PRTase_dom"/>
</dbReference>
<comment type="catalytic activity">
    <reaction evidence="8 9">
        <text>D-ribose 5-phosphate + ATP = 5-phospho-alpha-D-ribose 1-diphosphate + AMP + H(+)</text>
        <dbReference type="Rhea" id="RHEA:15609"/>
        <dbReference type="ChEBI" id="CHEBI:15378"/>
        <dbReference type="ChEBI" id="CHEBI:30616"/>
        <dbReference type="ChEBI" id="CHEBI:58017"/>
        <dbReference type="ChEBI" id="CHEBI:78346"/>
        <dbReference type="ChEBI" id="CHEBI:456215"/>
        <dbReference type="EC" id="2.7.6.1"/>
    </reaction>
</comment>
<evidence type="ECO:0000256" key="2">
    <source>
        <dbReference type="ARBA" id="ARBA00022723"/>
    </source>
</evidence>
<evidence type="ECO:0000256" key="5">
    <source>
        <dbReference type="ARBA" id="ARBA00022777"/>
    </source>
</evidence>
<dbReference type="InterPro" id="IPR005946">
    <property type="entry name" value="Rib-P_diPkinase"/>
</dbReference>
<dbReference type="CDD" id="cd06223">
    <property type="entry name" value="PRTases_typeI"/>
    <property type="match status" value="1"/>
</dbReference>
<dbReference type="InterPro" id="IPR029057">
    <property type="entry name" value="PRTase-like"/>
</dbReference>
<feature type="binding site" evidence="9">
    <location>
        <begin position="227"/>
        <end position="231"/>
    </location>
    <ligand>
        <name>D-ribose 5-phosphate</name>
        <dbReference type="ChEBI" id="CHEBI:78346"/>
    </ligand>
</feature>
<organism evidence="11 12">
    <name type="scientific">endosymbiont of Bathymodiolus septemdierum str. Myojin knoll</name>
    <dbReference type="NCBI Taxonomy" id="1303921"/>
    <lineage>
        <taxon>Bacteria</taxon>
        <taxon>Pseudomonadati</taxon>
        <taxon>Pseudomonadota</taxon>
        <taxon>Gammaproteobacteria</taxon>
        <taxon>sulfur-oxidizing symbionts</taxon>
    </lineage>
</organism>
<protein>
    <recommendedName>
        <fullName evidence="9">Ribose-phosphate pyrophosphokinase</fullName>
        <shortName evidence="9">RPPK</shortName>
        <ecNumber evidence="9">2.7.6.1</ecNumber>
    </recommendedName>
    <alternativeName>
        <fullName evidence="9">5-phospho-D-ribosyl alpha-1-diphosphate synthase</fullName>
    </alternativeName>
    <alternativeName>
        <fullName evidence="9">Phosphoribosyl diphosphate synthase</fullName>
    </alternativeName>
    <alternativeName>
        <fullName evidence="9">Phosphoribosyl pyrophosphate synthase</fullName>
        <shortName evidence="9">P-Rib-PP synthase</shortName>
        <shortName evidence="9">PRPP synthase</shortName>
        <shortName evidence="9">PRPPase</shortName>
    </alternativeName>
</protein>
<dbReference type="Gene3D" id="3.40.50.2020">
    <property type="match status" value="2"/>
</dbReference>
<dbReference type="InterPro" id="IPR000842">
    <property type="entry name" value="PRib_PP_synth_CS"/>
</dbReference>
<evidence type="ECO:0000313" key="12">
    <source>
        <dbReference type="Proteomes" id="UP000067399"/>
    </source>
</evidence>
<comment type="cofactor">
    <cofactor evidence="9">
        <name>Mg(2+)</name>
        <dbReference type="ChEBI" id="CHEBI:18420"/>
    </cofactor>
    <text evidence="9">Binds 2 Mg(2+) ions per subunit.</text>
</comment>
<dbReference type="Pfam" id="PF13793">
    <property type="entry name" value="Pribosyltran_N"/>
    <property type="match status" value="1"/>
</dbReference>
<dbReference type="GO" id="GO:0009156">
    <property type="term" value="P:ribonucleoside monophosphate biosynthetic process"/>
    <property type="evidence" value="ECO:0007669"/>
    <property type="project" value="InterPro"/>
</dbReference>
<dbReference type="GO" id="GO:0000287">
    <property type="term" value="F:magnesium ion binding"/>
    <property type="evidence" value="ECO:0007669"/>
    <property type="project" value="UniProtKB-UniRule"/>
</dbReference>
<dbReference type="PROSITE" id="PS00114">
    <property type="entry name" value="PRPP_SYNTHASE"/>
    <property type="match status" value="1"/>
</dbReference>
<dbReference type="KEGG" id="ebh:BSEPE_1362"/>
<evidence type="ECO:0000256" key="7">
    <source>
        <dbReference type="ARBA" id="ARBA00022842"/>
    </source>
</evidence>
<keyword evidence="2 9" id="KW-0479">Metal-binding</keyword>
<dbReference type="PANTHER" id="PTHR10210:SF41">
    <property type="entry name" value="RIBOSE-PHOSPHATE PYROPHOSPHOKINASE 1, CHLOROPLASTIC"/>
    <property type="match status" value="1"/>
</dbReference>
<dbReference type="EC" id="2.7.6.1" evidence="9"/>
<accession>A0A0P0UTB7</accession>
<evidence type="ECO:0000256" key="8">
    <source>
        <dbReference type="ARBA" id="ARBA00049535"/>
    </source>
</evidence>
<gene>
    <name evidence="11" type="primary">pRPS</name>
    <name evidence="9" type="synonym">prs</name>
    <name evidence="11" type="ORF">BSEPE_1362</name>
</gene>
<dbReference type="EMBL" id="AP013042">
    <property type="protein sequence ID" value="BAS68345.1"/>
    <property type="molecule type" value="Genomic_DNA"/>
</dbReference>
<comment type="subcellular location">
    <subcellularLocation>
        <location evidence="9">Cytoplasm</location>
    </subcellularLocation>
</comment>
<feature type="binding site" evidence="9">
    <location>
        <position position="173"/>
    </location>
    <ligand>
        <name>Mg(2+)</name>
        <dbReference type="ChEBI" id="CHEBI:18420"/>
    </ligand>
</feature>
<dbReference type="RefSeq" id="WP_066045468.1">
    <property type="nucleotide sequence ID" value="NZ_AP013042.1"/>
</dbReference>
<dbReference type="SMART" id="SM01400">
    <property type="entry name" value="Pribosyltran_N"/>
    <property type="match status" value="1"/>
</dbReference>
<dbReference type="GO" id="GO:0006015">
    <property type="term" value="P:5-phosphoribose 1-diphosphate biosynthetic process"/>
    <property type="evidence" value="ECO:0007669"/>
    <property type="project" value="UniProtKB-UniRule"/>
</dbReference>
<comment type="function">
    <text evidence="9">Involved in the biosynthesis of the central metabolite phospho-alpha-D-ribosyl-1-pyrophosphate (PRPP) via the transfer of pyrophosphoryl group from ATP to 1-hydroxyl of ribose-5-phosphate (Rib-5-P).</text>
</comment>
<evidence type="ECO:0000256" key="6">
    <source>
        <dbReference type="ARBA" id="ARBA00022840"/>
    </source>
</evidence>
<dbReference type="Pfam" id="PF14572">
    <property type="entry name" value="Pribosyl_synth"/>
    <property type="match status" value="1"/>
</dbReference>
<feature type="binding site" evidence="9">
    <location>
        <begin position="99"/>
        <end position="100"/>
    </location>
    <ligand>
        <name>ATP</name>
        <dbReference type="ChEBI" id="CHEBI:30616"/>
    </ligand>
</feature>